<dbReference type="RefSeq" id="WP_126616603.1">
    <property type="nucleotide sequence ID" value="NZ_JBHUCY010000030.1"/>
</dbReference>
<dbReference type="PANTHER" id="PTHR30441">
    <property type="entry name" value="DUF748 DOMAIN-CONTAINING PROTEIN"/>
    <property type="match status" value="1"/>
</dbReference>
<accession>A0A3S0IEI2</accession>
<dbReference type="EMBL" id="RXMA01000012">
    <property type="protein sequence ID" value="RTR19220.1"/>
    <property type="molecule type" value="Genomic_DNA"/>
</dbReference>
<dbReference type="InterPro" id="IPR007844">
    <property type="entry name" value="AsmA"/>
</dbReference>
<dbReference type="GO" id="GO:0090313">
    <property type="term" value="P:regulation of protein targeting to membrane"/>
    <property type="evidence" value="ECO:0007669"/>
    <property type="project" value="TreeGrafter"/>
</dbReference>
<feature type="domain" description="AsmA" evidence="2">
    <location>
        <begin position="2"/>
        <end position="205"/>
    </location>
</feature>
<evidence type="ECO:0000313" key="4">
    <source>
        <dbReference type="Proteomes" id="UP000277007"/>
    </source>
</evidence>
<name>A0A3S0IEI2_9PROT</name>
<dbReference type="AlphaFoldDB" id="A0A3S0IEI2"/>
<reference evidence="3 4" key="1">
    <citation type="submission" date="2018-12" db="EMBL/GenBank/DDBJ databases">
        <authorList>
            <person name="Yang Y."/>
        </authorList>
    </citation>
    <scope>NUCLEOTIDE SEQUENCE [LARGE SCALE GENOMIC DNA]</scope>
    <source>
        <strain evidence="3 4">L-25-5w-1</strain>
    </source>
</reference>
<dbReference type="InterPro" id="IPR052894">
    <property type="entry name" value="AsmA-related"/>
</dbReference>
<keyword evidence="4" id="KW-1185">Reference proteome</keyword>
<feature type="region of interest" description="Disordered" evidence="1">
    <location>
        <begin position="1093"/>
        <end position="1117"/>
    </location>
</feature>
<feature type="compositionally biased region" description="Low complexity" evidence="1">
    <location>
        <begin position="1093"/>
        <end position="1104"/>
    </location>
</feature>
<protein>
    <submittedName>
        <fullName evidence="3">AsmA family protein</fullName>
    </submittedName>
</protein>
<dbReference type="Proteomes" id="UP000277007">
    <property type="component" value="Unassembled WGS sequence"/>
</dbReference>
<dbReference type="GO" id="GO:0005886">
    <property type="term" value="C:plasma membrane"/>
    <property type="evidence" value="ECO:0007669"/>
    <property type="project" value="TreeGrafter"/>
</dbReference>
<sequence>MKKILIAALTGVTALVGGVLTAPSLIDWNAYKGMIAERVAAATGRAVDLRGDVGLTLLPAPALTVRDARLANPPGSAEPDMARLKKLDVRVALGPLLSGRIQVESVSLIEPTFVVEVLKDGRLNWDLSGSAAPSPSDRSAADGLVGAISFDQVTIDHGTIQYRDSRTGRSETLDSVNARVVAGSLTGPFQVQGDFRFRGVPLHGELTAGRFTDGAAVPVRAALSMPGTDATLRFAGIVSGGSGNVGGGGALRAQGDLRAEGGDLGKVIGGAAAAVRGQPFNLRASVEAGTSLATFSNLEAQVGDTRATGMATLRPGDPTRTELTLVVNRLDLDAWLSRAGALPPLSALTAPSLTVPAGGARGSASTTVPAPEPWALPVGLEGKLDLSVDGLTYNGAVVRQGRLEASLTNGRLNLDRVSAQLPGGSDVVAAGEVTTPGGAPTLDLRMEANADNLRALLDWLKLDVRGVPPDRLRRASLSVRVQGHAHRFELSGLDLRVDGSRLSGAVAYVDRGRPAFGARLELDRLNLDAYLPPVAPGAPATPTRALPPTVATTTPSATAGAGRIGLPPLSWLTLADANLDLTIGQITVRGIPAQGVHLDATLAGGGLTVREAKVADLVGLTGRVDGQVTALSPLRGVNLALTAEAASLSGVPRAMPWPHNVPPPERLGSVSVKARVAGDAARLALELTAGAAGGRLEAGGALTTLDSRPGADLKLRASHPELGRLAALFTDRGQARAVGPLDLYAEIGGSLTAPTVGNLQGIVAGVPLRGRIGGDLSGPRPRFEADVQTGDLDLDRLVAAPLVGETPARDAAASAAPSAPDLAGETAWLRMADGALALTATAVTAGGLRVEQPALRATLADGTLTLEQLDGEWLGGQIGLSGRVVAAPGRPPAVEADVTVVKADLARLTTALTAGTDGPSPGGLALSGGAVDVDMAVTATGDDRAALLRSLSGRGRVAVVGSTLRGVDLAALRDRLGSVTRPQEVLGAVIGAGGGGETRIDRADGRFTLDHGTLRTDDTRLSAAAGEGVLSGLWVLPEDRLDLGLSLRVKADPAVPPLTLRVAGPRAAPTQSMDMRAVQEHFAAIAAAAAAAAPPASPSASAPAVDAKPEAGGPVKP</sequence>
<dbReference type="OrthoDB" id="9816380at2"/>
<evidence type="ECO:0000313" key="3">
    <source>
        <dbReference type="EMBL" id="RTR19220.1"/>
    </source>
</evidence>
<gene>
    <name evidence="3" type="ORF">EJ903_14460</name>
</gene>
<evidence type="ECO:0000256" key="1">
    <source>
        <dbReference type="SAM" id="MobiDB-lite"/>
    </source>
</evidence>
<dbReference type="Pfam" id="PF05170">
    <property type="entry name" value="AsmA"/>
    <property type="match status" value="1"/>
</dbReference>
<evidence type="ECO:0000259" key="2">
    <source>
        <dbReference type="Pfam" id="PF05170"/>
    </source>
</evidence>
<proteinExistence type="predicted"/>
<comment type="caution">
    <text evidence="3">The sequence shown here is derived from an EMBL/GenBank/DDBJ whole genome shotgun (WGS) entry which is preliminary data.</text>
</comment>
<dbReference type="PANTHER" id="PTHR30441:SF4">
    <property type="entry name" value="PROTEIN ASMA"/>
    <property type="match status" value="1"/>
</dbReference>
<organism evidence="3 4">
    <name type="scientific">Azospirillum griseum</name>
    <dbReference type="NCBI Taxonomy" id="2496639"/>
    <lineage>
        <taxon>Bacteria</taxon>
        <taxon>Pseudomonadati</taxon>
        <taxon>Pseudomonadota</taxon>
        <taxon>Alphaproteobacteria</taxon>
        <taxon>Rhodospirillales</taxon>
        <taxon>Azospirillaceae</taxon>
        <taxon>Azospirillum</taxon>
    </lineage>
</organism>